<dbReference type="InterPro" id="IPR037925">
    <property type="entry name" value="FlgE/F/G-like"/>
</dbReference>
<keyword evidence="3" id="KW-0975">Bacterial flagellum</keyword>
<comment type="similarity">
    <text evidence="2">Belongs to the flagella basal body rod proteins family.</text>
</comment>
<sequence length="252" mass="26872">MDKLIFTALNSLGNLRGTQVVTAQNLANQNVPGFRRDTLGEGKAFIIEDQGALTSRAFQIEREQASFSDLPGFMNQTGEPLDLAIADKGYFYIQPDTGGPPALTRRGDLHVGLDGSLVNGANEAILGANQQPITIPPFRNIVVDEVGRITIEPIEGAPGERLEVATIATTLANGADLVKGEDGQIRPKTGPLPAADQLAKVRQGVLEGSNVNSTEELISSIDLQRSFELNMRVVSTAKELDEAGVSLMRLPG</sequence>
<reference evidence="7 8" key="1">
    <citation type="submission" date="2018-04" db="EMBL/GenBank/DDBJ databases">
        <title>Genome sequencing of Gemmobacter.</title>
        <authorList>
            <person name="Yi H."/>
            <person name="Baek M.-G."/>
        </authorList>
    </citation>
    <scope>NUCLEOTIDE SEQUENCE [LARGE SCALE GENOMIC DNA]</scope>
    <source>
        <strain evidence="7 8">HYN0069</strain>
    </source>
</reference>
<dbReference type="AlphaFoldDB" id="A0A2S0UPB3"/>
<evidence type="ECO:0000256" key="3">
    <source>
        <dbReference type="ARBA" id="ARBA00023143"/>
    </source>
</evidence>
<organism evidence="7 8">
    <name type="scientific">Paragemmobacter aquarius</name>
    <dbReference type="NCBI Taxonomy" id="2169400"/>
    <lineage>
        <taxon>Bacteria</taxon>
        <taxon>Pseudomonadati</taxon>
        <taxon>Pseudomonadota</taxon>
        <taxon>Alphaproteobacteria</taxon>
        <taxon>Rhodobacterales</taxon>
        <taxon>Paracoccaceae</taxon>
        <taxon>Paragemmobacter</taxon>
    </lineage>
</organism>
<comment type="subunit">
    <text evidence="4">The basal body constitutes a major portion of the flagellar organelle and consists of five rings (E,L,P,S, and M) mounted on a central rod. The rod consists of about 26 subunits of FlgG in the distal portion, and FlgB, FlgC and FlgF are thought to build up the proximal portion of the rod with about 6 subunits each.</text>
</comment>
<keyword evidence="7" id="KW-0282">Flagellum</keyword>
<name>A0A2S0UPB3_9RHOB</name>
<comment type="subcellular location">
    <subcellularLocation>
        <location evidence="1">Bacterial flagellum basal body</location>
    </subcellularLocation>
</comment>
<dbReference type="EMBL" id="CP028918">
    <property type="protein sequence ID" value="AWB49656.1"/>
    <property type="molecule type" value="Genomic_DNA"/>
</dbReference>
<evidence type="ECO:0000256" key="2">
    <source>
        <dbReference type="ARBA" id="ARBA00009677"/>
    </source>
</evidence>
<dbReference type="InterPro" id="IPR010930">
    <property type="entry name" value="Flg_bb/hook_C_dom"/>
</dbReference>
<dbReference type="GO" id="GO:0071978">
    <property type="term" value="P:bacterial-type flagellum-dependent swarming motility"/>
    <property type="evidence" value="ECO:0007669"/>
    <property type="project" value="TreeGrafter"/>
</dbReference>
<keyword evidence="7" id="KW-0966">Cell projection</keyword>
<keyword evidence="8" id="KW-1185">Reference proteome</keyword>
<gene>
    <name evidence="7" type="ORF">HYN69_15140</name>
</gene>
<dbReference type="OrthoDB" id="9804559at2"/>
<evidence type="ECO:0000256" key="4">
    <source>
        <dbReference type="ARBA" id="ARBA00038560"/>
    </source>
</evidence>
<evidence type="ECO:0000256" key="1">
    <source>
        <dbReference type="ARBA" id="ARBA00004117"/>
    </source>
</evidence>
<feature type="domain" description="Flagellar basal-body/hook protein C-terminal" evidence="6">
    <location>
        <begin position="202"/>
        <end position="246"/>
    </location>
</feature>
<dbReference type="PANTHER" id="PTHR30435:SF18">
    <property type="entry name" value="FLAGELLAR BASAL-BODY ROD PROTEIN FLGF"/>
    <property type="match status" value="1"/>
</dbReference>
<evidence type="ECO:0000256" key="5">
    <source>
        <dbReference type="ARBA" id="ARBA00040228"/>
    </source>
</evidence>
<protein>
    <recommendedName>
        <fullName evidence="5">Flagellar basal-body rod protein FlgF</fullName>
    </recommendedName>
</protein>
<dbReference type="Proteomes" id="UP000244496">
    <property type="component" value="Chromosome"/>
</dbReference>
<dbReference type="RefSeq" id="WP_108436473.1">
    <property type="nucleotide sequence ID" value="NZ_CP028918.1"/>
</dbReference>
<evidence type="ECO:0000259" key="6">
    <source>
        <dbReference type="Pfam" id="PF06429"/>
    </source>
</evidence>
<keyword evidence="7" id="KW-0969">Cilium</keyword>
<dbReference type="KEGG" id="geh:HYN69_15140"/>
<dbReference type="SUPFAM" id="SSF117143">
    <property type="entry name" value="Flagellar hook protein flgE"/>
    <property type="match status" value="1"/>
</dbReference>
<proteinExistence type="inferred from homology"/>
<dbReference type="GO" id="GO:0009425">
    <property type="term" value="C:bacterial-type flagellum basal body"/>
    <property type="evidence" value="ECO:0007669"/>
    <property type="project" value="UniProtKB-SubCell"/>
</dbReference>
<dbReference type="Pfam" id="PF06429">
    <property type="entry name" value="Flg_bbr_C"/>
    <property type="match status" value="1"/>
</dbReference>
<evidence type="ECO:0000313" key="8">
    <source>
        <dbReference type="Proteomes" id="UP000244496"/>
    </source>
</evidence>
<dbReference type="PANTHER" id="PTHR30435">
    <property type="entry name" value="FLAGELLAR PROTEIN"/>
    <property type="match status" value="1"/>
</dbReference>
<accession>A0A2S0UPB3</accession>
<evidence type="ECO:0000313" key="7">
    <source>
        <dbReference type="EMBL" id="AWB49656.1"/>
    </source>
</evidence>